<dbReference type="EMBL" id="LUEZ02000012">
    <property type="protein sequence ID" value="RDB28304.1"/>
    <property type="molecule type" value="Genomic_DNA"/>
</dbReference>
<name>A0A369K936_HYPMA</name>
<keyword evidence="3" id="KW-1185">Reference proteome</keyword>
<organism evidence="2 3">
    <name type="scientific">Hypsizygus marmoreus</name>
    <name type="common">White beech mushroom</name>
    <name type="synonym">Agaricus marmoreus</name>
    <dbReference type="NCBI Taxonomy" id="39966"/>
    <lineage>
        <taxon>Eukaryota</taxon>
        <taxon>Fungi</taxon>
        <taxon>Dikarya</taxon>
        <taxon>Basidiomycota</taxon>
        <taxon>Agaricomycotina</taxon>
        <taxon>Agaricomycetes</taxon>
        <taxon>Agaricomycetidae</taxon>
        <taxon>Agaricales</taxon>
        <taxon>Tricholomatineae</taxon>
        <taxon>Lyophyllaceae</taxon>
        <taxon>Hypsizygus</taxon>
    </lineage>
</organism>
<dbReference type="InParanoid" id="A0A369K936"/>
<evidence type="ECO:0000313" key="2">
    <source>
        <dbReference type="EMBL" id="RDB28304.1"/>
    </source>
</evidence>
<evidence type="ECO:0000313" key="3">
    <source>
        <dbReference type="Proteomes" id="UP000076154"/>
    </source>
</evidence>
<dbReference type="OrthoDB" id="2998255at2759"/>
<gene>
    <name evidence="2" type="ORF">Hypma_001386</name>
</gene>
<dbReference type="Proteomes" id="UP000076154">
    <property type="component" value="Unassembled WGS sequence"/>
</dbReference>
<proteinExistence type="predicted"/>
<dbReference type="AlphaFoldDB" id="A0A369K936"/>
<feature type="region of interest" description="Disordered" evidence="1">
    <location>
        <begin position="1"/>
        <end position="34"/>
    </location>
</feature>
<protein>
    <submittedName>
        <fullName evidence="2">Uncharacterized protein</fullName>
    </submittedName>
</protein>
<comment type="caution">
    <text evidence="2">The sequence shown here is derived from an EMBL/GenBank/DDBJ whole genome shotgun (WGS) entry which is preliminary data.</text>
</comment>
<reference evidence="2" key="1">
    <citation type="submission" date="2018-04" db="EMBL/GenBank/DDBJ databases">
        <title>Whole genome sequencing of Hypsizygus marmoreus.</title>
        <authorList>
            <person name="Choi I.-G."/>
            <person name="Min B."/>
            <person name="Kim J.-G."/>
            <person name="Kim S."/>
            <person name="Oh Y.-L."/>
            <person name="Kong W.-S."/>
            <person name="Park H."/>
            <person name="Jeong J."/>
            <person name="Song E.-S."/>
        </authorList>
    </citation>
    <scope>NUCLEOTIDE SEQUENCE [LARGE SCALE GENOMIC DNA]</scope>
    <source>
        <strain evidence="2">51987-8</strain>
    </source>
</reference>
<evidence type="ECO:0000256" key="1">
    <source>
        <dbReference type="SAM" id="MobiDB-lite"/>
    </source>
</evidence>
<sequence>MPRSRFGKSDLGVGEGRVKGNTAHHPSTTRGPIAAKFQVRTVQAQQSTSWRQQFPAYLLITAVRDPHDPRLRGACLIGSLETGIRHRYPNDKIRANLSARHDLWNALVLLVTTKRTSEQKQRPST</sequence>
<accession>A0A369K936</accession>